<dbReference type="PANTHER" id="PTHR31157:SF1">
    <property type="entry name" value="SCP DOMAIN-CONTAINING PROTEIN"/>
    <property type="match status" value="1"/>
</dbReference>
<feature type="chain" id="PRO_5006407715" description="SCP domain-containing protein" evidence="2">
    <location>
        <begin position="30"/>
        <end position="314"/>
    </location>
</feature>
<feature type="region of interest" description="Disordered" evidence="1">
    <location>
        <begin position="228"/>
        <end position="256"/>
    </location>
</feature>
<dbReference type="PANTHER" id="PTHR31157">
    <property type="entry name" value="SCP DOMAIN-CONTAINING PROTEIN"/>
    <property type="match status" value="1"/>
</dbReference>
<dbReference type="InterPro" id="IPR014044">
    <property type="entry name" value="CAP_dom"/>
</dbReference>
<gene>
    <name evidence="4" type="ORF">FD04_GL001076</name>
</gene>
<feature type="signal peptide" evidence="2">
    <location>
        <begin position="1"/>
        <end position="29"/>
    </location>
</feature>
<dbReference type="EMBL" id="AZEE01000028">
    <property type="protein sequence ID" value="KRK98098.1"/>
    <property type="molecule type" value="Genomic_DNA"/>
</dbReference>
<organism evidence="4 5">
    <name type="scientific">Secundilactobacillus odoratitofui DSM 19909 = JCM 15043</name>
    <dbReference type="NCBI Taxonomy" id="1423776"/>
    <lineage>
        <taxon>Bacteria</taxon>
        <taxon>Bacillati</taxon>
        <taxon>Bacillota</taxon>
        <taxon>Bacilli</taxon>
        <taxon>Lactobacillales</taxon>
        <taxon>Lactobacillaceae</taxon>
        <taxon>Secundilactobacillus</taxon>
    </lineage>
</organism>
<accession>A0A0R1M0M5</accession>
<proteinExistence type="predicted"/>
<dbReference type="Pfam" id="PF00188">
    <property type="entry name" value="CAP"/>
    <property type="match status" value="1"/>
</dbReference>
<evidence type="ECO:0000256" key="1">
    <source>
        <dbReference type="SAM" id="MobiDB-lite"/>
    </source>
</evidence>
<dbReference type="InterPro" id="IPR035940">
    <property type="entry name" value="CAP_sf"/>
</dbReference>
<evidence type="ECO:0000313" key="4">
    <source>
        <dbReference type="EMBL" id="KRK98098.1"/>
    </source>
</evidence>
<feature type="compositionally biased region" description="Polar residues" evidence="1">
    <location>
        <begin position="246"/>
        <end position="256"/>
    </location>
</feature>
<evidence type="ECO:0000256" key="2">
    <source>
        <dbReference type="SAM" id="SignalP"/>
    </source>
</evidence>
<reference evidence="4 5" key="1">
    <citation type="journal article" date="2015" name="Genome Announc.">
        <title>Expanding the biotechnology potential of lactobacilli through comparative genomics of 213 strains and associated genera.</title>
        <authorList>
            <person name="Sun Z."/>
            <person name="Harris H.M."/>
            <person name="McCann A."/>
            <person name="Guo C."/>
            <person name="Argimon S."/>
            <person name="Zhang W."/>
            <person name="Yang X."/>
            <person name="Jeffery I.B."/>
            <person name="Cooney J.C."/>
            <person name="Kagawa T.F."/>
            <person name="Liu W."/>
            <person name="Song Y."/>
            <person name="Salvetti E."/>
            <person name="Wrobel A."/>
            <person name="Rasinkangas P."/>
            <person name="Parkhill J."/>
            <person name="Rea M.C."/>
            <person name="O'Sullivan O."/>
            <person name="Ritari J."/>
            <person name="Douillard F.P."/>
            <person name="Paul Ross R."/>
            <person name="Yang R."/>
            <person name="Briner A.E."/>
            <person name="Felis G.E."/>
            <person name="de Vos W.M."/>
            <person name="Barrangou R."/>
            <person name="Klaenhammer T.R."/>
            <person name="Caufield P.W."/>
            <person name="Cui Y."/>
            <person name="Zhang H."/>
            <person name="O'Toole P.W."/>
        </authorList>
    </citation>
    <scope>NUCLEOTIDE SEQUENCE [LARGE SCALE GENOMIC DNA]</scope>
    <source>
        <strain evidence="4 5">DSM 19909</strain>
    </source>
</reference>
<sequence>MSKLFKICSLIIASTSFAGALLVSKPANASTKTKVRYYQNIKNATYTIRNKRAVVYTTAKLNHKKVARLGEMGPKVTGYYAAHITKNGKRAVYYKFKTTYGSTGWVWNGWLKKVTKTTTKTIPGSGNNSSVDKSNAGDNAAIHAFTLNQSEYVNAFLSELNQERLKRGLSGLKLDVTLTQIAKTRASEISVNFTHYDPSGVTYVSKYAKQYGINYSILGEVITQNYPTAPTNRNNGETWGEDTDDTSSAATLPKNPTSAELAHSDLMTYLYDDASSAWGHRDNLLNSKYTNIGIAVSYNSSKDRNSYSVADLSN</sequence>
<protein>
    <recommendedName>
        <fullName evidence="3">SCP domain-containing protein</fullName>
    </recommendedName>
</protein>
<keyword evidence="5" id="KW-1185">Reference proteome</keyword>
<dbReference type="STRING" id="1423776.FD04_GL001076"/>
<feature type="compositionally biased region" description="Polar residues" evidence="1">
    <location>
        <begin position="228"/>
        <end position="237"/>
    </location>
</feature>
<dbReference type="RefSeq" id="WP_056947913.1">
    <property type="nucleotide sequence ID" value="NZ_AZEE01000028.1"/>
</dbReference>
<dbReference type="Proteomes" id="UP000051160">
    <property type="component" value="Unassembled WGS sequence"/>
</dbReference>
<comment type="caution">
    <text evidence="4">The sequence shown here is derived from an EMBL/GenBank/DDBJ whole genome shotgun (WGS) entry which is preliminary data.</text>
</comment>
<name>A0A0R1M0M5_9LACO</name>
<dbReference type="PATRIC" id="fig|1423776.4.peg.1087"/>
<feature type="domain" description="SCP" evidence="3">
    <location>
        <begin position="157"/>
        <end position="304"/>
    </location>
</feature>
<evidence type="ECO:0000313" key="5">
    <source>
        <dbReference type="Proteomes" id="UP000051160"/>
    </source>
</evidence>
<dbReference type="OrthoDB" id="2291410at2"/>
<evidence type="ECO:0000259" key="3">
    <source>
        <dbReference type="Pfam" id="PF00188"/>
    </source>
</evidence>
<dbReference type="AlphaFoldDB" id="A0A0R1M0M5"/>
<dbReference type="CDD" id="cd05379">
    <property type="entry name" value="CAP_bacterial"/>
    <property type="match status" value="1"/>
</dbReference>
<keyword evidence="2" id="KW-0732">Signal</keyword>
<dbReference type="Gene3D" id="3.40.33.10">
    <property type="entry name" value="CAP"/>
    <property type="match status" value="1"/>
</dbReference>
<dbReference type="SUPFAM" id="SSF55797">
    <property type="entry name" value="PR-1-like"/>
    <property type="match status" value="1"/>
</dbReference>